<dbReference type="Gene3D" id="1.20.140.40">
    <property type="entry name" value="Invertase/pectin methylesterase inhibitor family protein"/>
    <property type="match status" value="1"/>
</dbReference>
<name>A0A6A5LZ62_LUPAL</name>
<comment type="caution">
    <text evidence="4">The sequence shown here is derived from an EMBL/GenBank/DDBJ whole genome shotgun (WGS) entry which is preliminary data.</text>
</comment>
<dbReference type="NCBIfam" id="TIGR01614">
    <property type="entry name" value="PME_inhib"/>
    <property type="match status" value="1"/>
</dbReference>
<evidence type="ECO:0000256" key="2">
    <source>
        <dbReference type="ARBA" id="ARBA00023157"/>
    </source>
</evidence>
<reference evidence="5" key="1">
    <citation type="journal article" date="2020" name="Nat. Commun.">
        <title>Genome sequence of the cluster root forming white lupin.</title>
        <authorList>
            <person name="Hufnagel B."/>
            <person name="Marques A."/>
            <person name="Soriano A."/>
            <person name="Marques L."/>
            <person name="Divol F."/>
            <person name="Doumas P."/>
            <person name="Sallet E."/>
            <person name="Mancinotti D."/>
            <person name="Carrere S."/>
            <person name="Marande W."/>
            <person name="Arribat S."/>
            <person name="Keller J."/>
            <person name="Huneau C."/>
            <person name="Blein T."/>
            <person name="Aime D."/>
            <person name="Laguerre M."/>
            <person name="Taylor J."/>
            <person name="Schubert V."/>
            <person name="Nelson M."/>
            <person name="Geu-Flores F."/>
            <person name="Crespi M."/>
            <person name="Gallardo-Guerrero K."/>
            <person name="Delaux P.-M."/>
            <person name="Salse J."/>
            <person name="Berges H."/>
            <person name="Guyot R."/>
            <person name="Gouzy J."/>
            <person name="Peret B."/>
        </authorList>
    </citation>
    <scope>NUCLEOTIDE SEQUENCE [LARGE SCALE GENOMIC DNA]</scope>
    <source>
        <strain evidence="5">cv. Amiga</strain>
    </source>
</reference>
<dbReference type="EMBL" id="WOCE01000012">
    <property type="protein sequence ID" value="KAE9602551.1"/>
    <property type="molecule type" value="Genomic_DNA"/>
</dbReference>
<proteinExistence type="inferred from homology"/>
<comment type="similarity">
    <text evidence="3">Belongs to the PMEI family.</text>
</comment>
<dbReference type="InterPro" id="IPR006501">
    <property type="entry name" value="Pectinesterase_inhib_dom"/>
</dbReference>
<dbReference type="Proteomes" id="UP000447434">
    <property type="component" value="Chromosome 12"/>
</dbReference>
<dbReference type="PANTHER" id="PTHR36710:SF13">
    <property type="entry name" value="PUTATIVE-RELATED"/>
    <property type="match status" value="1"/>
</dbReference>
<organism evidence="4 5">
    <name type="scientific">Lupinus albus</name>
    <name type="common">White lupine</name>
    <name type="synonym">Lupinus termis</name>
    <dbReference type="NCBI Taxonomy" id="3870"/>
    <lineage>
        <taxon>Eukaryota</taxon>
        <taxon>Viridiplantae</taxon>
        <taxon>Streptophyta</taxon>
        <taxon>Embryophyta</taxon>
        <taxon>Tracheophyta</taxon>
        <taxon>Spermatophyta</taxon>
        <taxon>Magnoliopsida</taxon>
        <taxon>eudicotyledons</taxon>
        <taxon>Gunneridae</taxon>
        <taxon>Pentapetalae</taxon>
        <taxon>rosids</taxon>
        <taxon>fabids</taxon>
        <taxon>Fabales</taxon>
        <taxon>Fabaceae</taxon>
        <taxon>Papilionoideae</taxon>
        <taxon>50 kb inversion clade</taxon>
        <taxon>genistoids sensu lato</taxon>
        <taxon>core genistoids</taxon>
        <taxon>Genisteae</taxon>
        <taxon>Lupinus</taxon>
    </lineage>
</organism>
<dbReference type="PANTHER" id="PTHR36710">
    <property type="entry name" value="PECTINESTERASE INHIBITOR-LIKE"/>
    <property type="match status" value="1"/>
</dbReference>
<keyword evidence="5" id="KW-1185">Reference proteome</keyword>
<protein>
    <submittedName>
        <fullName evidence="4">Putative pectinesterase inhibitor domain-containing protein</fullName>
    </submittedName>
</protein>
<evidence type="ECO:0000313" key="5">
    <source>
        <dbReference type="Proteomes" id="UP000447434"/>
    </source>
</evidence>
<sequence length="176" mass="18844">MTTFNSLTIFFFLCILISIPSSQCRTFQINDESLIERTCKKTPYFNVCIESLKSSPGSSSATLRGLALIMVDVTKAKANEALNIIHVLESAAGTEAKKGLESCASKYNTILVVDLPNAIKALKIGDGKSAEKLGNNAAKEATNCETEFNGTLTSYNNAVHDVAAVAAAIARQLYTN</sequence>
<dbReference type="GO" id="GO:0004857">
    <property type="term" value="F:enzyme inhibitor activity"/>
    <property type="evidence" value="ECO:0007669"/>
    <property type="project" value="InterPro"/>
</dbReference>
<dbReference type="InterPro" id="IPR035513">
    <property type="entry name" value="Invertase/methylesterase_inhib"/>
</dbReference>
<accession>A0A6A5LZ62</accession>
<dbReference type="SMART" id="SM00856">
    <property type="entry name" value="PMEI"/>
    <property type="match status" value="1"/>
</dbReference>
<evidence type="ECO:0000256" key="1">
    <source>
        <dbReference type="ARBA" id="ARBA00022729"/>
    </source>
</evidence>
<gene>
    <name evidence="4" type="ORF">Lalb_Chr12g0200771</name>
</gene>
<dbReference type="FunFam" id="1.20.140.40:FF:000009">
    <property type="entry name" value="Invertase/pectin methylesterase inhibitor family protein"/>
    <property type="match status" value="1"/>
</dbReference>
<dbReference type="SUPFAM" id="SSF101148">
    <property type="entry name" value="Plant invertase/pectin methylesterase inhibitor"/>
    <property type="match status" value="1"/>
</dbReference>
<keyword evidence="1" id="KW-0732">Signal</keyword>
<keyword evidence="2" id="KW-1015">Disulfide bond</keyword>
<evidence type="ECO:0000313" key="4">
    <source>
        <dbReference type="EMBL" id="KAE9602551.1"/>
    </source>
</evidence>
<dbReference type="AlphaFoldDB" id="A0A6A5LZ62"/>
<dbReference type="InterPro" id="IPR052421">
    <property type="entry name" value="PCW_Enzyme_Inhibitor"/>
</dbReference>
<dbReference type="Pfam" id="PF04043">
    <property type="entry name" value="PMEI"/>
    <property type="match status" value="1"/>
</dbReference>
<dbReference type="OrthoDB" id="1918674at2759"/>
<evidence type="ECO:0000256" key="3">
    <source>
        <dbReference type="ARBA" id="ARBA00038471"/>
    </source>
</evidence>